<dbReference type="AlphaFoldDB" id="A0A6G0YYS4"/>
<evidence type="ECO:0008006" key="3">
    <source>
        <dbReference type="Google" id="ProtNLM"/>
    </source>
</evidence>
<organism evidence="1 2">
    <name type="scientific">Aphis craccivora</name>
    <name type="common">Cowpea aphid</name>
    <dbReference type="NCBI Taxonomy" id="307492"/>
    <lineage>
        <taxon>Eukaryota</taxon>
        <taxon>Metazoa</taxon>
        <taxon>Ecdysozoa</taxon>
        <taxon>Arthropoda</taxon>
        <taxon>Hexapoda</taxon>
        <taxon>Insecta</taxon>
        <taxon>Pterygota</taxon>
        <taxon>Neoptera</taxon>
        <taxon>Paraneoptera</taxon>
        <taxon>Hemiptera</taxon>
        <taxon>Sternorrhyncha</taxon>
        <taxon>Aphidomorpha</taxon>
        <taxon>Aphidoidea</taxon>
        <taxon>Aphididae</taxon>
        <taxon>Aphidini</taxon>
        <taxon>Aphis</taxon>
        <taxon>Aphis</taxon>
    </lineage>
</organism>
<evidence type="ECO:0000313" key="2">
    <source>
        <dbReference type="Proteomes" id="UP000478052"/>
    </source>
</evidence>
<keyword evidence="2" id="KW-1185">Reference proteome</keyword>
<sequence>TKKAFPLATKEKNIPTLNSLFSIRPNHSTIDQLHRVFGTLSSSLEKKSYCTAVFLDLSQAFNGV</sequence>
<name>A0A6G0YYS4_APHCR</name>
<dbReference type="EMBL" id="VUJU01001964">
    <property type="protein sequence ID" value="KAF0763110.1"/>
    <property type="molecule type" value="Genomic_DNA"/>
</dbReference>
<dbReference type="Proteomes" id="UP000478052">
    <property type="component" value="Unassembled WGS sequence"/>
</dbReference>
<proteinExistence type="predicted"/>
<reference evidence="1 2" key="1">
    <citation type="submission" date="2019-08" db="EMBL/GenBank/DDBJ databases">
        <title>Whole genome of Aphis craccivora.</title>
        <authorList>
            <person name="Voronova N.V."/>
            <person name="Shulinski R.S."/>
            <person name="Bandarenka Y.V."/>
            <person name="Zhorov D.G."/>
            <person name="Warner D."/>
        </authorList>
    </citation>
    <scope>NUCLEOTIDE SEQUENCE [LARGE SCALE GENOMIC DNA]</scope>
    <source>
        <strain evidence="1">180601</strain>
        <tissue evidence="1">Whole Body</tissue>
    </source>
</reference>
<dbReference type="OrthoDB" id="6621417at2759"/>
<comment type="caution">
    <text evidence="1">The sequence shown here is derived from an EMBL/GenBank/DDBJ whole genome shotgun (WGS) entry which is preliminary data.</text>
</comment>
<gene>
    <name evidence="1" type="ORF">FWK35_00016586</name>
</gene>
<evidence type="ECO:0000313" key="1">
    <source>
        <dbReference type="EMBL" id="KAF0763110.1"/>
    </source>
</evidence>
<protein>
    <recommendedName>
        <fullName evidence="3">Reverse transcriptase domain-containing protein</fullName>
    </recommendedName>
</protein>
<feature type="non-terminal residue" evidence="1">
    <location>
        <position position="1"/>
    </location>
</feature>
<accession>A0A6G0YYS4</accession>